<comment type="caution">
    <text evidence="2">The sequence shown here is derived from an EMBL/GenBank/DDBJ whole genome shotgun (WGS) entry which is preliminary data.</text>
</comment>
<evidence type="ECO:0000256" key="1">
    <source>
        <dbReference type="SAM" id="MobiDB-lite"/>
    </source>
</evidence>
<feature type="compositionally biased region" description="Polar residues" evidence="1">
    <location>
        <begin position="157"/>
        <end position="175"/>
    </location>
</feature>
<dbReference type="Proteomes" id="UP001187531">
    <property type="component" value="Unassembled WGS sequence"/>
</dbReference>
<name>A0AA88LFY3_ARTSF</name>
<feature type="region of interest" description="Disordered" evidence="1">
    <location>
        <begin position="139"/>
        <end position="176"/>
    </location>
</feature>
<evidence type="ECO:0000313" key="2">
    <source>
        <dbReference type="EMBL" id="KAK2725264.1"/>
    </source>
</evidence>
<accession>A0AA88LFY3</accession>
<protein>
    <submittedName>
        <fullName evidence="2">Uncharacterized protein</fullName>
    </submittedName>
</protein>
<reference evidence="2" key="1">
    <citation type="submission" date="2023-07" db="EMBL/GenBank/DDBJ databases">
        <title>Chromosome-level genome assembly of Artemia franciscana.</title>
        <authorList>
            <person name="Jo E."/>
        </authorList>
    </citation>
    <scope>NUCLEOTIDE SEQUENCE</scope>
    <source>
        <tissue evidence="2">Whole body</tissue>
    </source>
</reference>
<dbReference type="AlphaFoldDB" id="A0AA88LFY3"/>
<feature type="region of interest" description="Disordered" evidence="1">
    <location>
        <begin position="204"/>
        <end position="228"/>
    </location>
</feature>
<organism evidence="2 3">
    <name type="scientific">Artemia franciscana</name>
    <name type="common">Brine shrimp</name>
    <name type="synonym">Artemia sanfranciscana</name>
    <dbReference type="NCBI Taxonomy" id="6661"/>
    <lineage>
        <taxon>Eukaryota</taxon>
        <taxon>Metazoa</taxon>
        <taxon>Ecdysozoa</taxon>
        <taxon>Arthropoda</taxon>
        <taxon>Crustacea</taxon>
        <taxon>Branchiopoda</taxon>
        <taxon>Anostraca</taxon>
        <taxon>Artemiidae</taxon>
        <taxon>Artemia</taxon>
    </lineage>
</organism>
<evidence type="ECO:0000313" key="3">
    <source>
        <dbReference type="Proteomes" id="UP001187531"/>
    </source>
</evidence>
<sequence length="291" mass="31474">MLCLQSPVCHLTQSHPLHVSDPLETASYHSNLLREKATVMKAAQNDTVSNLPHSVLMPDGEELPPGSFTHAQIRCSNQENELINPCLRPPPNRTVFSDTSSSPPSRSHSCGALEEEKNTTGSNGSIFNLISSWMNGKLKEKDPSHRCTKEDKGVSRNRCSSMSNGTSNKKSSPVSNKCHLIPTPMFTLEPGTTPMCVQVPCKSRATKKSPVRTDPKTFPNSASSTASSSDCIASSLRVHSSPVPIRHVCDNITNSELLLQSSASVKVASLPVVQCFTEGVPQDKQKPSFPV</sequence>
<feature type="compositionally biased region" description="Low complexity" evidence="1">
    <location>
        <begin position="97"/>
        <end position="109"/>
    </location>
</feature>
<gene>
    <name evidence="2" type="ORF">QYM36_001644</name>
</gene>
<dbReference type="EMBL" id="JAVRJZ010000003">
    <property type="protein sequence ID" value="KAK2725264.1"/>
    <property type="molecule type" value="Genomic_DNA"/>
</dbReference>
<feature type="compositionally biased region" description="Basic and acidic residues" evidence="1">
    <location>
        <begin position="139"/>
        <end position="154"/>
    </location>
</feature>
<proteinExistence type="predicted"/>
<feature type="region of interest" description="Disordered" evidence="1">
    <location>
        <begin position="86"/>
        <end position="124"/>
    </location>
</feature>
<keyword evidence="3" id="KW-1185">Reference proteome</keyword>